<keyword evidence="2 8" id="KW-1277">Toxin-antitoxin system</keyword>
<dbReference type="Proteomes" id="UP001501475">
    <property type="component" value="Unassembled WGS sequence"/>
</dbReference>
<dbReference type="PANTHER" id="PTHR33653:SF1">
    <property type="entry name" value="RIBONUCLEASE VAPC2"/>
    <property type="match status" value="1"/>
</dbReference>
<accession>A0ABP4X5C6</accession>
<comment type="similarity">
    <text evidence="7 8">Belongs to the PINc/VapC protein family.</text>
</comment>
<evidence type="ECO:0000256" key="6">
    <source>
        <dbReference type="ARBA" id="ARBA00022842"/>
    </source>
</evidence>
<comment type="caution">
    <text evidence="10">The sequence shown here is derived from an EMBL/GenBank/DDBJ whole genome shotgun (WGS) entry which is preliminary data.</text>
</comment>
<evidence type="ECO:0000256" key="1">
    <source>
        <dbReference type="ARBA" id="ARBA00001946"/>
    </source>
</evidence>
<reference evidence="11" key="1">
    <citation type="journal article" date="2019" name="Int. J. Syst. Evol. Microbiol.">
        <title>The Global Catalogue of Microorganisms (GCM) 10K type strain sequencing project: providing services to taxonomists for standard genome sequencing and annotation.</title>
        <authorList>
            <consortium name="The Broad Institute Genomics Platform"/>
            <consortium name="The Broad Institute Genome Sequencing Center for Infectious Disease"/>
            <person name="Wu L."/>
            <person name="Ma J."/>
        </authorList>
    </citation>
    <scope>NUCLEOTIDE SEQUENCE [LARGE SCALE GENOMIC DNA]</scope>
    <source>
        <strain evidence="11">JCM 15591</strain>
    </source>
</reference>
<dbReference type="SUPFAM" id="SSF88723">
    <property type="entry name" value="PIN domain-like"/>
    <property type="match status" value="1"/>
</dbReference>
<keyword evidence="5 8" id="KW-0378">Hydrolase</keyword>
<comment type="cofactor">
    <cofactor evidence="1 8">
        <name>Mg(2+)</name>
        <dbReference type="ChEBI" id="CHEBI:18420"/>
    </cofactor>
</comment>
<keyword evidence="4 8" id="KW-0479">Metal-binding</keyword>
<dbReference type="EC" id="3.1.-.-" evidence="8"/>
<evidence type="ECO:0000256" key="5">
    <source>
        <dbReference type="ARBA" id="ARBA00022801"/>
    </source>
</evidence>
<evidence type="ECO:0000256" key="8">
    <source>
        <dbReference type="HAMAP-Rule" id="MF_00265"/>
    </source>
</evidence>
<feature type="binding site" evidence="8">
    <location>
        <position position="8"/>
    </location>
    <ligand>
        <name>Mg(2+)</name>
        <dbReference type="ChEBI" id="CHEBI:18420"/>
    </ligand>
</feature>
<evidence type="ECO:0000313" key="10">
    <source>
        <dbReference type="EMBL" id="GAA1768231.1"/>
    </source>
</evidence>
<evidence type="ECO:0000256" key="2">
    <source>
        <dbReference type="ARBA" id="ARBA00022649"/>
    </source>
</evidence>
<dbReference type="Pfam" id="PF01850">
    <property type="entry name" value="PIN"/>
    <property type="match status" value="1"/>
</dbReference>
<evidence type="ECO:0000256" key="4">
    <source>
        <dbReference type="ARBA" id="ARBA00022723"/>
    </source>
</evidence>
<keyword evidence="3 8" id="KW-0540">Nuclease</keyword>
<dbReference type="Gene3D" id="3.40.50.1010">
    <property type="entry name" value="5'-nuclease"/>
    <property type="match status" value="1"/>
</dbReference>
<evidence type="ECO:0000313" key="11">
    <source>
        <dbReference type="Proteomes" id="UP001501475"/>
    </source>
</evidence>
<name>A0ABP4X5C6_9MICO</name>
<dbReference type="HAMAP" id="MF_00265">
    <property type="entry name" value="VapC_Nob1"/>
    <property type="match status" value="1"/>
</dbReference>
<gene>
    <name evidence="8" type="primary">vapC</name>
    <name evidence="10" type="ORF">GCM10009810_28650</name>
</gene>
<sequence>MGRRLILDTNALSAIERDPSATSLDDDDLAVAALTIAEYRAGIELAETARRAADRSRALAAIQDNVAVLDYTEATAAAHARLLAHVRRAGQPRSAHDLIIAAHAVQTGRTILSNDARARFGDLPAVVAVDLVD</sequence>
<feature type="binding site" evidence="8">
    <location>
        <position position="97"/>
    </location>
    <ligand>
        <name>Mg(2+)</name>
        <dbReference type="ChEBI" id="CHEBI:18420"/>
    </ligand>
</feature>
<dbReference type="PANTHER" id="PTHR33653">
    <property type="entry name" value="RIBONUCLEASE VAPC2"/>
    <property type="match status" value="1"/>
</dbReference>
<dbReference type="InterPro" id="IPR002716">
    <property type="entry name" value="PIN_dom"/>
</dbReference>
<keyword evidence="8" id="KW-0800">Toxin</keyword>
<proteinExistence type="inferred from homology"/>
<dbReference type="InterPro" id="IPR022907">
    <property type="entry name" value="VapC_family"/>
</dbReference>
<evidence type="ECO:0000256" key="7">
    <source>
        <dbReference type="ARBA" id="ARBA00038093"/>
    </source>
</evidence>
<protein>
    <recommendedName>
        <fullName evidence="8">Ribonuclease VapC</fullName>
        <shortName evidence="8">RNase VapC</shortName>
        <ecNumber evidence="8">3.1.-.-</ecNumber>
    </recommendedName>
    <alternativeName>
        <fullName evidence="8">Toxin VapC</fullName>
    </alternativeName>
</protein>
<keyword evidence="6 8" id="KW-0460">Magnesium</keyword>
<organism evidence="10 11">
    <name type="scientific">Nostocoides vanveenii</name>
    <dbReference type="NCBI Taxonomy" id="330835"/>
    <lineage>
        <taxon>Bacteria</taxon>
        <taxon>Bacillati</taxon>
        <taxon>Actinomycetota</taxon>
        <taxon>Actinomycetes</taxon>
        <taxon>Micrococcales</taxon>
        <taxon>Intrasporangiaceae</taxon>
        <taxon>Nostocoides</taxon>
    </lineage>
</organism>
<keyword evidence="11" id="KW-1185">Reference proteome</keyword>
<dbReference type="EMBL" id="BAAAPN010000057">
    <property type="protein sequence ID" value="GAA1768231.1"/>
    <property type="molecule type" value="Genomic_DNA"/>
</dbReference>
<dbReference type="InterPro" id="IPR029060">
    <property type="entry name" value="PIN-like_dom_sf"/>
</dbReference>
<evidence type="ECO:0000259" key="9">
    <source>
        <dbReference type="Pfam" id="PF01850"/>
    </source>
</evidence>
<dbReference type="RefSeq" id="WP_344067480.1">
    <property type="nucleotide sequence ID" value="NZ_BAAAPN010000057.1"/>
</dbReference>
<feature type="domain" description="PIN" evidence="9">
    <location>
        <begin position="6"/>
        <end position="117"/>
    </location>
</feature>
<dbReference type="InterPro" id="IPR050556">
    <property type="entry name" value="Type_II_TA_system_RNase"/>
</dbReference>
<evidence type="ECO:0000256" key="3">
    <source>
        <dbReference type="ARBA" id="ARBA00022722"/>
    </source>
</evidence>
<comment type="function">
    <text evidence="8">Toxic component of a toxin-antitoxin (TA) system. An RNase.</text>
</comment>